<proteinExistence type="predicted"/>
<dbReference type="Pfam" id="PF02581">
    <property type="entry name" value="TMP-TENI"/>
    <property type="match status" value="1"/>
</dbReference>
<dbReference type="PANTHER" id="PTHR20857">
    <property type="entry name" value="THIAMINE-PHOSPHATE PYROPHOSPHORYLASE"/>
    <property type="match status" value="1"/>
</dbReference>
<evidence type="ECO:0000259" key="3">
    <source>
        <dbReference type="Pfam" id="PF02581"/>
    </source>
</evidence>
<evidence type="ECO:0000256" key="2">
    <source>
        <dbReference type="ARBA" id="ARBA00022977"/>
    </source>
</evidence>
<accession>A0ABP2BS41</accession>
<sequence length="207" mass="22232">MPMAEDRPQLYLVTPPSFDLDSFAPQLARILDAQDVACLRLHMATQDTDAILRAGDALRELAHARDIPLVIADHVLMVERLGLDGVHLTDPGSGIRKLRDTMGADAIIGAHCGNLRHDGMAAGEAGADYIAFGPVGETLLGDGAHAERELFEWWSELIEVPVVAEGALTTALVESLAPVTDFFAIGPEIWGDEDPLARLRALIAPLD</sequence>
<evidence type="ECO:0000313" key="5">
    <source>
        <dbReference type="Proteomes" id="UP000182045"/>
    </source>
</evidence>
<comment type="pathway">
    <text evidence="1">Cofactor biosynthesis; thiamine diphosphate biosynthesis.</text>
</comment>
<comment type="caution">
    <text evidence="4">The sequence shown here is derived from an EMBL/GenBank/DDBJ whole genome shotgun (WGS) entry which is preliminary data.</text>
</comment>
<dbReference type="SUPFAM" id="SSF51391">
    <property type="entry name" value="Thiamin phosphate synthase"/>
    <property type="match status" value="1"/>
</dbReference>
<gene>
    <name evidence="4" type="ORF">Ga0058931_0836</name>
</gene>
<organism evidence="4 5">
    <name type="scientific">Roseibaca calidilacus</name>
    <dbReference type="NCBI Taxonomy" id="1666912"/>
    <lineage>
        <taxon>Bacteria</taxon>
        <taxon>Pseudomonadati</taxon>
        <taxon>Pseudomonadota</taxon>
        <taxon>Alphaproteobacteria</taxon>
        <taxon>Rhodobacterales</taxon>
        <taxon>Paracoccaceae</taxon>
        <taxon>Roseinatronobacter</taxon>
    </lineage>
</organism>
<dbReference type="InterPro" id="IPR013785">
    <property type="entry name" value="Aldolase_TIM"/>
</dbReference>
<keyword evidence="2" id="KW-0784">Thiamine biosynthesis</keyword>
<dbReference type="CDD" id="cd00564">
    <property type="entry name" value="TMP_TenI"/>
    <property type="match status" value="1"/>
</dbReference>
<feature type="domain" description="Thiamine phosphate synthase/TenI" evidence="3">
    <location>
        <begin position="10"/>
        <end position="176"/>
    </location>
</feature>
<keyword evidence="5" id="KW-1185">Reference proteome</keyword>
<dbReference type="Proteomes" id="UP000182045">
    <property type="component" value="Unassembled WGS sequence"/>
</dbReference>
<dbReference type="EMBL" id="FBYC01000004">
    <property type="protein sequence ID" value="CUX80130.1"/>
    <property type="molecule type" value="Genomic_DNA"/>
</dbReference>
<dbReference type="InterPro" id="IPR036206">
    <property type="entry name" value="ThiamineP_synth_sf"/>
</dbReference>
<name>A0ABP2BS41_9RHOB</name>
<dbReference type="PANTHER" id="PTHR20857:SF15">
    <property type="entry name" value="THIAMINE-PHOSPHATE SYNTHASE"/>
    <property type="match status" value="1"/>
</dbReference>
<dbReference type="InterPro" id="IPR022998">
    <property type="entry name" value="ThiamineP_synth_TenI"/>
</dbReference>
<reference evidence="4 5" key="1">
    <citation type="submission" date="2016-01" db="EMBL/GenBank/DDBJ databases">
        <authorList>
            <person name="Varghese N."/>
        </authorList>
    </citation>
    <scope>NUCLEOTIDE SEQUENCE [LARGE SCALE GENOMIC DNA]</scope>
    <source>
        <strain evidence="4 5">HL-91</strain>
    </source>
</reference>
<protein>
    <submittedName>
        <fullName evidence="4">Thiamine-phosphate pyrophosphorylase</fullName>
    </submittedName>
</protein>
<evidence type="ECO:0000313" key="4">
    <source>
        <dbReference type="EMBL" id="CUX80130.1"/>
    </source>
</evidence>
<evidence type="ECO:0000256" key="1">
    <source>
        <dbReference type="ARBA" id="ARBA00004948"/>
    </source>
</evidence>
<dbReference type="Gene3D" id="3.20.20.70">
    <property type="entry name" value="Aldolase class I"/>
    <property type="match status" value="1"/>
</dbReference>